<evidence type="ECO:0000256" key="2">
    <source>
        <dbReference type="ARBA" id="ARBA00022516"/>
    </source>
</evidence>
<keyword evidence="7 10" id="KW-0443">Lipid metabolism</keyword>
<feature type="transmembrane region" description="Helical" evidence="10">
    <location>
        <begin position="27"/>
        <end position="48"/>
    </location>
</feature>
<dbReference type="GO" id="GO:0030148">
    <property type="term" value="P:sphingolipid biosynthetic process"/>
    <property type="evidence" value="ECO:0007669"/>
    <property type="project" value="TreeGrafter"/>
</dbReference>
<comment type="caution">
    <text evidence="11">The sequence shown here is derived from an EMBL/GenBank/DDBJ whole genome shotgun (WGS) entry which is preliminary data.</text>
</comment>
<comment type="subcellular location">
    <subcellularLocation>
        <location evidence="1">Membrane</location>
        <topology evidence="1">Multi-pass membrane protein</topology>
    </subcellularLocation>
</comment>
<evidence type="ECO:0000313" key="11">
    <source>
        <dbReference type="EMBL" id="PNF22829.1"/>
    </source>
</evidence>
<dbReference type="InParanoid" id="A0A2J7Q2M6"/>
<keyword evidence="4 10" id="KW-0812">Transmembrane</keyword>
<dbReference type="InterPro" id="IPR002076">
    <property type="entry name" value="ELO_fam"/>
</dbReference>
<evidence type="ECO:0000313" key="12">
    <source>
        <dbReference type="Proteomes" id="UP000235965"/>
    </source>
</evidence>
<dbReference type="GO" id="GO:0019367">
    <property type="term" value="P:fatty acid elongation, saturated fatty acid"/>
    <property type="evidence" value="ECO:0007669"/>
    <property type="project" value="TreeGrafter"/>
</dbReference>
<evidence type="ECO:0000256" key="9">
    <source>
        <dbReference type="ARBA" id="ARBA00023160"/>
    </source>
</evidence>
<keyword evidence="5 10" id="KW-0276">Fatty acid metabolism</keyword>
<feature type="transmembrane region" description="Helical" evidence="10">
    <location>
        <begin position="206"/>
        <end position="225"/>
    </location>
</feature>
<feature type="transmembrane region" description="Helical" evidence="10">
    <location>
        <begin position="116"/>
        <end position="135"/>
    </location>
</feature>
<evidence type="ECO:0000256" key="8">
    <source>
        <dbReference type="ARBA" id="ARBA00023136"/>
    </source>
</evidence>
<dbReference type="EMBL" id="NEVH01019369">
    <property type="protein sequence ID" value="PNF22829.1"/>
    <property type="molecule type" value="Genomic_DNA"/>
</dbReference>
<keyword evidence="9 10" id="KW-0275">Fatty acid biosynthesis</keyword>
<keyword evidence="2 10" id="KW-0444">Lipid biosynthesis</keyword>
<comment type="catalytic activity">
    <reaction evidence="10">
        <text>a very-long-chain acyl-CoA + malonyl-CoA + H(+) = a very-long-chain 3-oxoacyl-CoA + CO2 + CoA</text>
        <dbReference type="Rhea" id="RHEA:32727"/>
        <dbReference type="ChEBI" id="CHEBI:15378"/>
        <dbReference type="ChEBI" id="CHEBI:16526"/>
        <dbReference type="ChEBI" id="CHEBI:57287"/>
        <dbReference type="ChEBI" id="CHEBI:57384"/>
        <dbReference type="ChEBI" id="CHEBI:90725"/>
        <dbReference type="ChEBI" id="CHEBI:90736"/>
        <dbReference type="EC" id="2.3.1.199"/>
    </reaction>
</comment>
<keyword evidence="3 10" id="KW-0808">Transferase</keyword>
<feature type="transmembrane region" description="Helical" evidence="10">
    <location>
        <begin position="69"/>
        <end position="92"/>
    </location>
</feature>
<evidence type="ECO:0000256" key="3">
    <source>
        <dbReference type="ARBA" id="ARBA00022679"/>
    </source>
</evidence>
<sequence length="264" mass="30939">MAAVIKAGRRAFDEWVIGKMDSRSDDWFLMGSIWHAVAILALYLYFVKHLGPNLMKNRPAFKLEGLMKAYNLLQIITNVYMLLLSLDAAWAFKYKWVCEPVDYSRTPSAYYALKGVWTYLMIKVLDLMDTVFIVLRKKDSQASFLHVYHHGGMFVLAWAATKYLPGGHLTLLGPVNSFVHIVMYTYYFITATWPEFRNKLWWKRHLTEMQMIQFLVIFLHSSLVFTQETCAYPKPFALVHVIQCGVMFFLFLDFYLKTYRKKAS</sequence>
<evidence type="ECO:0000256" key="5">
    <source>
        <dbReference type="ARBA" id="ARBA00022832"/>
    </source>
</evidence>
<evidence type="ECO:0000256" key="10">
    <source>
        <dbReference type="RuleBase" id="RU361115"/>
    </source>
</evidence>
<reference evidence="11 12" key="1">
    <citation type="submission" date="2017-12" db="EMBL/GenBank/DDBJ databases">
        <title>Hemimetabolous genomes reveal molecular basis of termite eusociality.</title>
        <authorList>
            <person name="Harrison M.C."/>
            <person name="Jongepier E."/>
            <person name="Robertson H.M."/>
            <person name="Arning N."/>
            <person name="Bitard-Feildel T."/>
            <person name="Chao H."/>
            <person name="Childers C.P."/>
            <person name="Dinh H."/>
            <person name="Doddapaneni H."/>
            <person name="Dugan S."/>
            <person name="Gowin J."/>
            <person name="Greiner C."/>
            <person name="Han Y."/>
            <person name="Hu H."/>
            <person name="Hughes D.S.T."/>
            <person name="Huylmans A.-K."/>
            <person name="Kemena C."/>
            <person name="Kremer L.P.M."/>
            <person name="Lee S.L."/>
            <person name="Lopez-Ezquerra A."/>
            <person name="Mallet L."/>
            <person name="Monroy-Kuhn J.M."/>
            <person name="Moser A."/>
            <person name="Murali S.C."/>
            <person name="Muzny D.M."/>
            <person name="Otani S."/>
            <person name="Piulachs M.-D."/>
            <person name="Poelchau M."/>
            <person name="Qu J."/>
            <person name="Schaub F."/>
            <person name="Wada-Katsumata A."/>
            <person name="Worley K.C."/>
            <person name="Xie Q."/>
            <person name="Ylla G."/>
            <person name="Poulsen M."/>
            <person name="Gibbs R.A."/>
            <person name="Schal C."/>
            <person name="Richards S."/>
            <person name="Belles X."/>
            <person name="Korb J."/>
            <person name="Bornberg-Bauer E."/>
        </authorList>
    </citation>
    <scope>NUCLEOTIDE SEQUENCE [LARGE SCALE GENOMIC DNA]</scope>
    <source>
        <tissue evidence="11">Whole body</tissue>
    </source>
</reference>
<dbReference type="GO" id="GO:0009922">
    <property type="term" value="F:fatty acid elongase activity"/>
    <property type="evidence" value="ECO:0007669"/>
    <property type="project" value="UniProtKB-EC"/>
</dbReference>
<dbReference type="AlphaFoldDB" id="A0A2J7Q2M6"/>
<evidence type="ECO:0000256" key="4">
    <source>
        <dbReference type="ARBA" id="ARBA00022692"/>
    </source>
</evidence>
<evidence type="ECO:0000256" key="7">
    <source>
        <dbReference type="ARBA" id="ARBA00023098"/>
    </source>
</evidence>
<keyword evidence="6 10" id="KW-1133">Transmembrane helix</keyword>
<feature type="transmembrane region" description="Helical" evidence="10">
    <location>
        <begin position="177"/>
        <end position="194"/>
    </location>
</feature>
<evidence type="ECO:0000256" key="6">
    <source>
        <dbReference type="ARBA" id="ARBA00022989"/>
    </source>
</evidence>
<dbReference type="Pfam" id="PF01151">
    <property type="entry name" value="ELO"/>
    <property type="match status" value="1"/>
</dbReference>
<accession>A0A2J7Q2M6</accession>
<organism evidence="11 12">
    <name type="scientific">Cryptotermes secundus</name>
    <dbReference type="NCBI Taxonomy" id="105785"/>
    <lineage>
        <taxon>Eukaryota</taxon>
        <taxon>Metazoa</taxon>
        <taxon>Ecdysozoa</taxon>
        <taxon>Arthropoda</taxon>
        <taxon>Hexapoda</taxon>
        <taxon>Insecta</taxon>
        <taxon>Pterygota</taxon>
        <taxon>Neoptera</taxon>
        <taxon>Polyneoptera</taxon>
        <taxon>Dictyoptera</taxon>
        <taxon>Blattodea</taxon>
        <taxon>Blattoidea</taxon>
        <taxon>Termitoidae</taxon>
        <taxon>Kalotermitidae</taxon>
        <taxon>Cryptotermitinae</taxon>
        <taxon>Cryptotermes</taxon>
    </lineage>
</organism>
<dbReference type="EC" id="2.3.1.199" evidence="10"/>
<keyword evidence="12" id="KW-1185">Reference proteome</keyword>
<dbReference type="GO" id="GO:0005789">
    <property type="term" value="C:endoplasmic reticulum membrane"/>
    <property type="evidence" value="ECO:0007669"/>
    <property type="project" value="TreeGrafter"/>
</dbReference>
<dbReference type="STRING" id="105785.A0A2J7Q2M6"/>
<evidence type="ECO:0000256" key="1">
    <source>
        <dbReference type="ARBA" id="ARBA00004141"/>
    </source>
</evidence>
<proteinExistence type="inferred from homology"/>
<dbReference type="GO" id="GO:0034625">
    <property type="term" value="P:fatty acid elongation, monounsaturated fatty acid"/>
    <property type="evidence" value="ECO:0007669"/>
    <property type="project" value="TreeGrafter"/>
</dbReference>
<dbReference type="Proteomes" id="UP000235965">
    <property type="component" value="Unassembled WGS sequence"/>
</dbReference>
<keyword evidence="8 10" id="KW-0472">Membrane</keyword>
<gene>
    <name evidence="11" type="primary">ELOVL7_0</name>
    <name evidence="11" type="ORF">B7P43_G02163</name>
</gene>
<dbReference type="PANTHER" id="PTHR11157">
    <property type="entry name" value="FATTY ACID ACYL TRANSFERASE-RELATED"/>
    <property type="match status" value="1"/>
</dbReference>
<name>A0A2J7Q2M6_9NEOP</name>
<dbReference type="OrthoDB" id="434092at2759"/>
<comment type="similarity">
    <text evidence="10">Belongs to the ELO family.</text>
</comment>
<feature type="transmembrane region" description="Helical" evidence="10">
    <location>
        <begin position="237"/>
        <end position="256"/>
    </location>
</feature>
<dbReference type="GO" id="GO:0034626">
    <property type="term" value="P:fatty acid elongation, polyunsaturated fatty acid"/>
    <property type="evidence" value="ECO:0007669"/>
    <property type="project" value="TreeGrafter"/>
</dbReference>
<dbReference type="GO" id="GO:0042761">
    <property type="term" value="P:very long-chain fatty acid biosynthetic process"/>
    <property type="evidence" value="ECO:0007669"/>
    <property type="project" value="TreeGrafter"/>
</dbReference>
<dbReference type="PANTHER" id="PTHR11157:SF21">
    <property type="entry name" value="ELONGATION OF VERY LONG CHAIN FATTY ACIDS PROTEIN"/>
    <property type="match status" value="1"/>
</dbReference>
<feature type="transmembrane region" description="Helical" evidence="10">
    <location>
        <begin position="147"/>
        <end position="165"/>
    </location>
</feature>
<protein>
    <recommendedName>
        <fullName evidence="10">Elongation of very long chain fatty acids protein</fullName>
        <ecNumber evidence="10">2.3.1.199</ecNumber>
    </recommendedName>
    <alternativeName>
        <fullName evidence="10">Very-long-chain 3-oxoacyl-CoA synthase</fullName>
    </alternativeName>
</protein>